<evidence type="ECO:0000313" key="7">
    <source>
        <dbReference type="Proteomes" id="UP000800036"/>
    </source>
</evidence>
<dbReference type="OrthoDB" id="66881at2759"/>
<dbReference type="InterPro" id="IPR020946">
    <property type="entry name" value="Flavin_mOase-like"/>
</dbReference>
<keyword evidence="4" id="KW-0521">NADP</keyword>
<accession>A0A6A5VMB0</accession>
<evidence type="ECO:0000256" key="1">
    <source>
        <dbReference type="ARBA" id="ARBA00009183"/>
    </source>
</evidence>
<dbReference type="PIRSF" id="PIRSF000332">
    <property type="entry name" value="FMO"/>
    <property type="match status" value="1"/>
</dbReference>
<dbReference type="SUPFAM" id="SSF51905">
    <property type="entry name" value="FAD/NAD(P)-binding domain"/>
    <property type="match status" value="2"/>
</dbReference>
<dbReference type="GO" id="GO:0050661">
    <property type="term" value="F:NADP binding"/>
    <property type="evidence" value="ECO:0007669"/>
    <property type="project" value="InterPro"/>
</dbReference>
<keyword evidence="7" id="KW-1185">Reference proteome</keyword>
<evidence type="ECO:0000256" key="4">
    <source>
        <dbReference type="ARBA" id="ARBA00022857"/>
    </source>
</evidence>
<dbReference type="Gene3D" id="3.50.50.60">
    <property type="entry name" value="FAD/NAD(P)-binding domain"/>
    <property type="match status" value="1"/>
</dbReference>
<sequence>MTDVSGTKIAIVGAGPGGMVALKEFRELGYNVTVFEKKEDVGGVWMWSEDTGATTALRETTLCNSKYSCALPDFPFPKDFPWIVSAPELGAYYKDYAKHFDLYRNIQFNKVVTGLTRDEVAKKWNLFLSDEPSTPRPFDKVIWATGTFVRPKTASLPNASAFAGPILHSSRARSLAPFAGQNVVVLGIGNTAADTANALIAHGAGRVYLSHRRGVKLMRPLDLKGVPSDFALTTTLLPITWWMQKHLPRTYGWIMDSAFAQNFRAAWGPSRPEWGLDGPSLEHGQHVVVCSMDLVPHIKSGRIHSVRGIKRIAGPRAVEFDDGSTAEDIDAIIACTGYTDDLSMLDAAISFTPAQEGVPRLPKLYMNTFPPEHSDSFAYVSLTHLLGPQIPGRALAALALAKIWSAPSSSASPLPSKQEMNRWIEKHQQWIRGRIAVAGPNANGYQEIDNGEWSYFMHGAAQTRLYEYIGWGRKAWALWWRDRELYSAVAGMPVCAWSYRQGCQQTNVLQNFDLILFNFLNLNKQIFCAPD</sequence>
<dbReference type="InterPro" id="IPR000960">
    <property type="entry name" value="Flavin_mOase"/>
</dbReference>
<organism evidence="6 7">
    <name type="scientific">Bimuria novae-zelandiae CBS 107.79</name>
    <dbReference type="NCBI Taxonomy" id="1447943"/>
    <lineage>
        <taxon>Eukaryota</taxon>
        <taxon>Fungi</taxon>
        <taxon>Dikarya</taxon>
        <taxon>Ascomycota</taxon>
        <taxon>Pezizomycotina</taxon>
        <taxon>Dothideomycetes</taxon>
        <taxon>Pleosporomycetidae</taxon>
        <taxon>Pleosporales</taxon>
        <taxon>Massarineae</taxon>
        <taxon>Didymosphaeriaceae</taxon>
        <taxon>Bimuria</taxon>
    </lineage>
</organism>
<dbReference type="Pfam" id="PF00743">
    <property type="entry name" value="FMO-like"/>
    <property type="match status" value="1"/>
</dbReference>
<evidence type="ECO:0000256" key="3">
    <source>
        <dbReference type="ARBA" id="ARBA00022827"/>
    </source>
</evidence>
<keyword evidence="3" id="KW-0274">FAD</keyword>
<evidence type="ECO:0000313" key="6">
    <source>
        <dbReference type="EMBL" id="KAF1976852.1"/>
    </source>
</evidence>
<dbReference type="AlphaFoldDB" id="A0A6A5VMB0"/>
<dbReference type="PRINTS" id="PR00370">
    <property type="entry name" value="FMOXYGENASE"/>
</dbReference>
<dbReference type="PANTHER" id="PTHR23023">
    <property type="entry name" value="DIMETHYLANILINE MONOOXYGENASE"/>
    <property type="match status" value="1"/>
</dbReference>
<dbReference type="GO" id="GO:0050660">
    <property type="term" value="F:flavin adenine dinucleotide binding"/>
    <property type="evidence" value="ECO:0007669"/>
    <property type="project" value="InterPro"/>
</dbReference>
<reference evidence="6" key="1">
    <citation type="journal article" date="2020" name="Stud. Mycol.">
        <title>101 Dothideomycetes genomes: a test case for predicting lifestyles and emergence of pathogens.</title>
        <authorList>
            <person name="Haridas S."/>
            <person name="Albert R."/>
            <person name="Binder M."/>
            <person name="Bloem J."/>
            <person name="Labutti K."/>
            <person name="Salamov A."/>
            <person name="Andreopoulos B."/>
            <person name="Baker S."/>
            <person name="Barry K."/>
            <person name="Bills G."/>
            <person name="Bluhm B."/>
            <person name="Cannon C."/>
            <person name="Castanera R."/>
            <person name="Culley D."/>
            <person name="Daum C."/>
            <person name="Ezra D."/>
            <person name="Gonzalez J."/>
            <person name="Henrissat B."/>
            <person name="Kuo A."/>
            <person name="Liang C."/>
            <person name="Lipzen A."/>
            <person name="Lutzoni F."/>
            <person name="Magnuson J."/>
            <person name="Mondo S."/>
            <person name="Nolan M."/>
            <person name="Ohm R."/>
            <person name="Pangilinan J."/>
            <person name="Park H.-J."/>
            <person name="Ramirez L."/>
            <person name="Alfaro M."/>
            <person name="Sun H."/>
            <person name="Tritt A."/>
            <person name="Yoshinaga Y."/>
            <person name="Zwiers L.-H."/>
            <person name="Turgeon B."/>
            <person name="Goodwin S."/>
            <person name="Spatafora J."/>
            <person name="Crous P."/>
            <person name="Grigoriev I."/>
        </authorList>
    </citation>
    <scope>NUCLEOTIDE SEQUENCE</scope>
    <source>
        <strain evidence="6">CBS 107.79</strain>
    </source>
</reference>
<dbReference type="InterPro" id="IPR050346">
    <property type="entry name" value="FMO-like"/>
</dbReference>
<dbReference type="Proteomes" id="UP000800036">
    <property type="component" value="Unassembled WGS sequence"/>
</dbReference>
<dbReference type="GO" id="GO:0004499">
    <property type="term" value="F:N,N-dimethylaniline monooxygenase activity"/>
    <property type="evidence" value="ECO:0007669"/>
    <property type="project" value="InterPro"/>
</dbReference>
<keyword evidence="5" id="KW-0560">Oxidoreductase</keyword>
<protein>
    <submittedName>
        <fullName evidence="6">FAD/NAD(P)-binding domain-containing protein</fullName>
    </submittedName>
</protein>
<evidence type="ECO:0000256" key="5">
    <source>
        <dbReference type="ARBA" id="ARBA00023002"/>
    </source>
</evidence>
<name>A0A6A5VMB0_9PLEO</name>
<proteinExistence type="inferred from homology"/>
<evidence type="ECO:0000256" key="2">
    <source>
        <dbReference type="ARBA" id="ARBA00022630"/>
    </source>
</evidence>
<dbReference type="EMBL" id="ML976665">
    <property type="protein sequence ID" value="KAF1976852.1"/>
    <property type="molecule type" value="Genomic_DNA"/>
</dbReference>
<comment type="similarity">
    <text evidence="1">Belongs to the FMO family.</text>
</comment>
<dbReference type="InterPro" id="IPR036188">
    <property type="entry name" value="FAD/NAD-bd_sf"/>
</dbReference>
<gene>
    <name evidence="6" type="ORF">BU23DRAFT_527923</name>
</gene>
<keyword evidence="2" id="KW-0285">Flavoprotein</keyword>